<evidence type="ECO:0000313" key="2">
    <source>
        <dbReference type="EMBL" id="OJI11733.1"/>
    </source>
</evidence>
<feature type="compositionally biased region" description="Basic and acidic residues" evidence="1">
    <location>
        <begin position="53"/>
        <end position="62"/>
    </location>
</feature>
<comment type="caution">
    <text evidence="2">The sequence shown here is derived from an EMBL/GenBank/DDBJ whole genome shotgun (WGS) entry which is preliminary data.</text>
</comment>
<dbReference type="EMBL" id="MKQH01000006">
    <property type="protein sequence ID" value="OJI11733.1"/>
    <property type="molecule type" value="Genomic_DNA"/>
</dbReference>
<gene>
    <name evidence="2" type="ORF">BJI45_00455</name>
</gene>
<feature type="region of interest" description="Disordered" evidence="1">
    <location>
        <begin position="32"/>
        <end position="62"/>
    </location>
</feature>
<evidence type="ECO:0008006" key="4">
    <source>
        <dbReference type="Google" id="ProtNLM"/>
    </source>
</evidence>
<organism evidence="2 3">
    <name type="scientific">Limosilactobacillus reuteri</name>
    <name type="common">Lactobacillus reuteri</name>
    <dbReference type="NCBI Taxonomy" id="1598"/>
    <lineage>
        <taxon>Bacteria</taxon>
        <taxon>Bacillati</taxon>
        <taxon>Bacillota</taxon>
        <taxon>Bacilli</taxon>
        <taxon>Lactobacillales</taxon>
        <taxon>Lactobacillaceae</taxon>
        <taxon>Limosilactobacillus</taxon>
    </lineage>
</organism>
<proteinExistence type="predicted"/>
<dbReference type="AlphaFoldDB" id="A0AB36I694"/>
<name>A0AB36I694_LIMRT</name>
<evidence type="ECO:0000256" key="1">
    <source>
        <dbReference type="SAM" id="MobiDB-lite"/>
    </source>
</evidence>
<protein>
    <recommendedName>
        <fullName evidence="4">Transposase</fullName>
    </recommendedName>
</protein>
<accession>A0AB36I694</accession>
<evidence type="ECO:0000313" key="3">
    <source>
        <dbReference type="Proteomes" id="UP000184174"/>
    </source>
</evidence>
<dbReference type="Proteomes" id="UP000184174">
    <property type="component" value="Unassembled WGS sequence"/>
</dbReference>
<reference evidence="2 3" key="1">
    <citation type="submission" date="2016-10" db="EMBL/GenBank/DDBJ databases">
        <title>Genome sequence of Lactobacillus reuteri 121, a source of glucan and fructan exopolysaccharides.</title>
        <authorList>
            <person name="Gangoiti J."/>
            <person name="Lammerts Van Bueren A."/>
            <person name="Dijkhuizen L."/>
        </authorList>
    </citation>
    <scope>NUCLEOTIDE SEQUENCE [LARGE SCALE GENOMIC DNA]</scope>
    <source>
        <strain evidence="2 3">121</strain>
    </source>
</reference>
<sequence length="62" mass="7558">MRQAQLLQERIKQETLYKLKQRKLQRLREREHLLQQNRKQSVTKPTLKATTHKHIEDDGPEL</sequence>